<dbReference type="EMBL" id="JABXWD010000028">
    <property type="protein sequence ID" value="MBV6340502.1"/>
    <property type="molecule type" value="Genomic_DNA"/>
</dbReference>
<feature type="signal peptide" evidence="1">
    <location>
        <begin position="1"/>
        <end position="19"/>
    </location>
</feature>
<keyword evidence="4" id="KW-1185">Reference proteome</keyword>
<dbReference type="PANTHER" id="PTHR35812:SF1">
    <property type="entry name" value="LIPOPROTEIN"/>
    <property type="match status" value="1"/>
</dbReference>
<sequence length="149" mass="17071">MKKYLVMIMVLTVLLVSAAAEEPRFSILSEFTVKDNKTGLTWTRNAKIAGKTLHYDNSVAFIKQLNKQNYGGFSDWRLPSVHEFINLMDYSRYKPALPGVHPFIDVQVTEYWTSTHCAHHNDNVWTVSVNHGNVALHERTIGANIWPVR</sequence>
<gene>
    <name evidence="3" type="ORF">HWQ67_02775</name>
</gene>
<organism evidence="3 4">
    <name type="scientific">Candidatus Magnetobacterium casense</name>
    <dbReference type="NCBI Taxonomy" id="1455061"/>
    <lineage>
        <taxon>Bacteria</taxon>
        <taxon>Pseudomonadati</taxon>
        <taxon>Nitrospirota</taxon>
        <taxon>Thermodesulfovibrionia</taxon>
        <taxon>Thermodesulfovibrionales</taxon>
        <taxon>Candidatus Magnetobacteriaceae</taxon>
        <taxon>Candidatus Magnetobacterium</taxon>
    </lineage>
</organism>
<dbReference type="InterPro" id="IPR011460">
    <property type="entry name" value="Lcl_C"/>
</dbReference>
<feature type="domain" description="Lcl C-terminal" evidence="2">
    <location>
        <begin position="32"/>
        <end position="149"/>
    </location>
</feature>
<evidence type="ECO:0000256" key="1">
    <source>
        <dbReference type="SAM" id="SignalP"/>
    </source>
</evidence>
<accession>A0ABS6RV48</accession>
<proteinExistence type="predicted"/>
<dbReference type="Proteomes" id="UP001196980">
    <property type="component" value="Unassembled WGS sequence"/>
</dbReference>
<keyword evidence="1" id="KW-0732">Signal</keyword>
<name>A0ABS6RV48_9BACT</name>
<feature type="chain" id="PRO_5045090664" evidence="1">
    <location>
        <begin position="20"/>
        <end position="149"/>
    </location>
</feature>
<comment type="caution">
    <text evidence="3">The sequence shown here is derived from an EMBL/GenBank/DDBJ whole genome shotgun (WGS) entry which is preliminary data.</text>
</comment>
<dbReference type="RefSeq" id="WP_218251123.1">
    <property type="nucleotide sequence ID" value="NZ_JABXWD010000028.1"/>
</dbReference>
<dbReference type="PANTHER" id="PTHR35812">
    <property type="entry name" value="LIPOPROTEIN"/>
    <property type="match status" value="1"/>
</dbReference>
<protein>
    <submittedName>
        <fullName evidence="3">DUF1566 domain-containing protein</fullName>
    </submittedName>
</protein>
<evidence type="ECO:0000259" key="2">
    <source>
        <dbReference type="Pfam" id="PF07603"/>
    </source>
</evidence>
<evidence type="ECO:0000313" key="3">
    <source>
        <dbReference type="EMBL" id="MBV6340502.1"/>
    </source>
</evidence>
<dbReference type="Pfam" id="PF07603">
    <property type="entry name" value="Lcl_C"/>
    <property type="match status" value="1"/>
</dbReference>
<evidence type="ECO:0000313" key="4">
    <source>
        <dbReference type="Proteomes" id="UP001196980"/>
    </source>
</evidence>
<reference evidence="3 4" key="1">
    <citation type="journal article" date="2020" name="J Geophys Res Biogeosci">
        <title>Magnetotaxis as an Adaptation to Enable Bacterial Shuttling of Microbial Sulfur and Sulfur Cycling Across Aquatic Oxic#Anoxic Interfaces.</title>
        <authorList>
            <person name="Li J."/>
            <person name="Liu P."/>
            <person name="Wang J."/>
            <person name="Roberts A.P."/>
            <person name="Pan Y."/>
        </authorList>
    </citation>
    <scope>NUCLEOTIDE SEQUENCE [LARGE SCALE GENOMIC DNA]</scope>
    <source>
        <strain evidence="3 4">MYR-1_YQ</strain>
    </source>
</reference>